<feature type="compositionally biased region" description="Polar residues" evidence="1">
    <location>
        <begin position="12"/>
        <end position="38"/>
    </location>
</feature>
<feature type="compositionally biased region" description="Acidic residues" evidence="1">
    <location>
        <begin position="1175"/>
        <end position="1184"/>
    </location>
</feature>
<evidence type="ECO:0000313" key="2">
    <source>
        <dbReference type="EMBL" id="KAF5321899.1"/>
    </source>
</evidence>
<feature type="compositionally biased region" description="Low complexity" evidence="1">
    <location>
        <begin position="558"/>
        <end position="568"/>
    </location>
</feature>
<feature type="compositionally biased region" description="Polar residues" evidence="1">
    <location>
        <begin position="459"/>
        <end position="469"/>
    </location>
</feature>
<accession>A0A8H5F339</accession>
<feature type="region of interest" description="Disordered" evidence="1">
    <location>
        <begin position="388"/>
        <end position="657"/>
    </location>
</feature>
<reference evidence="2 3" key="1">
    <citation type="journal article" date="2020" name="ISME J.">
        <title>Uncovering the hidden diversity of litter-decomposition mechanisms in mushroom-forming fungi.</title>
        <authorList>
            <person name="Floudas D."/>
            <person name="Bentzer J."/>
            <person name="Ahren D."/>
            <person name="Johansson T."/>
            <person name="Persson P."/>
            <person name="Tunlid A."/>
        </authorList>
    </citation>
    <scope>NUCLEOTIDE SEQUENCE [LARGE SCALE GENOMIC DNA]</scope>
    <source>
        <strain evidence="2 3">CBS 101986</strain>
    </source>
</reference>
<protein>
    <submittedName>
        <fullName evidence="2">Uncharacterized protein</fullName>
    </submittedName>
</protein>
<name>A0A8H5F339_9AGAR</name>
<feature type="compositionally biased region" description="Polar residues" evidence="1">
    <location>
        <begin position="295"/>
        <end position="305"/>
    </location>
</feature>
<feature type="compositionally biased region" description="Low complexity" evidence="1">
    <location>
        <begin position="1189"/>
        <end position="1206"/>
    </location>
</feature>
<feature type="compositionally biased region" description="Pro residues" evidence="1">
    <location>
        <begin position="405"/>
        <end position="417"/>
    </location>
</feature>
<dbReference type="AlphaFoldDB" id="A0A8H5F339"/>
<organism evidence="2 3">
    <name type="scientific">Psilocybe cf. subviscida</name>
    <dbReference type="NCBI Taxonomy" id="2480587"/>
    <lineage>
        <taxon>Eukaryota</taxon>
        <taxon>Fungi</taxon>
        <taxon>Dikarya</taxon>
        <taxon>Basidiomycota</taxon>
        <taxon>Agaricomycotina</taxon>
        <taxon>Agaricomycetes</taxon>
        <taxon>Agaricomycetidae</taxon>
        <taxon>Agaricales</taxon>
        <taxon>Agaricineae</taxon>
        <taxon>Strophariaceae</taxon>
        <taxon>Psilocybe</taxon>
    </lineage>
</organism>
<feature type="compositionally biased region" description="Polar residues" evidence="1">
    <location>
        <begin position="421"/>
        <end position="430"/>
    </location>
</feature>
<feature type="compositionally biased region" description="Acidic residues" evidence="1">
    <location>
        <begin position="1238"/>
        <end position="1248"/>
    </location>
</feature>
<feature type="region of interest" description="Disordered" evidence="1">
    <location>
        <begin position="820"/>
        <end position="850"/>
    </location>
</feature>
<dbReference type="EMBL" id="JAACJJ010000028">
    <property type="protein sequence ID" value="KAF5321899.1"/>
    <property type="molecule type" value="Genomic_DNA"/>
</dbReference>
<feature type="compositionally biased region" description="Basic and acidic residues" evidence="1">
    <location>
        <begin position="1056"/>
        <end position="1068"/>
    </location>
</feature>
<feature type="region of interest" description="Disordered" evidence="1">
    <location>
        <begin position="1"/>
        <end position="54"/>
    </location>
</feature>
<dbReference type="OrthoDB" id="3235609at2759"/>
<feature type="region of interest" description="Disordered" evidence="1">
    <location>
        <begin position="194"/>
        <end position="351"/>
    </location>
</feature>
<feature type="region of interest" description="Disordered" evidence="1">
    <location>
        <begin position="1029"/>
        <end position="1091"/>
    </location>
</feature>
<comment type="caution">
    <text evidence="2">The sequence shown here is derived from an EMBL/GenBank/DDBJ whole genome shotgun (WGS) entry which is preliminary data.</text>
</comment>
<feature type="compositionally biased region" description="Polar residues" evidence="1">
    <location>
        <begin position="509"/>
        <end position="528"/>
    </location>
</feature>
<feature type="compositionally biased region" description="Polar residues" evidence="1">
    <location>
        <begin position="235"/>
        <end position="259"/>
    </location>
</feature>
<dbReference type="Proteomes" id="UP000567179">
    <property type="component" value="Unassembled WGS sequence"/>
</dbReference>
<sequence>MYEAYENPHPPSGSTMNQPLHTMPSVSTMSQDRISQETSSSRAYRRASRISEKESIEAEIKRTVRDLREKLDEEKRRADKAERKVEEVTAHLKAVNEARLVALREASQAKEELRLYRMQLDTAQREIYRAQDVITLVDKQRHNAEKEAAVSRSKARQLNETLMVHVAREQAWREGLQEGLDRGMDLAEANALYGDDDDYTTHRSRSSSPQQSNYPKYDEPSRPKSRAAPSARSRVPSNHRASSTHPPASISNEPLNRASSPKPAPQPVAGPSASLYAPTNYAQSTKAPSVRSHRSQNTGIPSRPSSAFIPPLIYPAGPPGRSAESVKQPSIRHGTGGPSSRPPSVNPSENIRPISVRSITPTPMVHNVVVPPDNLIPTLDADLRIRLPPPHEFKQPVSRSSSPNPGGPSPEPLPVPAPRSQDSQSSSQNKLHQRRSSSASSTSQNPYYGQLGTPMSAIQEVNSQYTGSPNVAPEQARMMQHQRSVSEMSHQNRPPSVRTVRDPQYTRRGPTSSSAGSLYAPQSEQNGKSGSSSSSAIGITVQPPSQPSAGGTSFRGHSPAPSSRRAPSIQESHQYQPRDYDAASISQGMPGGYETVVEPLPPTVAPSHPQPYYAPSSAASQTDYGNAKRNSRYSMTSQANTHYGNGAEKGKGVATGSVRHDDDFEVRSRMSADSLTTPVDYTYELDPDPNWDAYVRMAGAIPIQPGGVSSMAALRYFQVGGFSPDIEFTGVERYHNNKHAEILHSMIQQQQNRSDSLIELVLGITRKGASYLLLTESQMHAFSYRGSPLQPRRNRGGRHAHDFESLSPIYLTRDSLNTKLTDLRPKSGSQGDTSKTNRPYIGPSSNPNVYQPHRGAFEHSRLLYRILDNTIEPAKYGVTNISWNNDLRIRAFSINVDSMDSRPSDRRKADPRVLDIGVCDAKTSMAPIPDYATTRHIRHSQNKFLMARKIKKDYIRDSQNVTEEPANIGETIRSIFADCQEKTASPLVLLVYDEERTCNFLNNMQVNTSNWRYGLKDLLNSGEIERGRTSNTYGYQQRGYVDRDSARSASPRRNYGRSDYRKEREERWGGSNKGSGGDRYQEAPQKQPQRPYAPVYVVDVLRMYKTFMQTDATTDPVNDNVVLLAKLLDVGGVDETNWWCAGEEACLLIEMWCLMASGADIDQERSLNTTRGQNDEEEEEEEEQRDALPGPAGPSRTSASGSSSVPAHDDSSDEQWDPNTGSSRPAVAVGRAKVDHYDESDDDDSDSD</sequence>
<feature type="compositionally biased region" description="Polar residues" evidence="1">
    <location>
        <begin position="481"/>
        <end position="494"/>
    </location>
</feature>
<feature type="compositionally biased region" description="Polar residues" evidence="1">
    <location>
        <begin position="632"/>
        <end position="643"/>
    </location>
</feature>
<evidence type="ECO:0000256" key="1">
    <source>
        <dbReference type="SAM" id="MobiDB-lite"/>
    </source>
</evidence>
<keyword evidence="3" id="KW-1185">Reference proteome</keyword>
<proteinExistence type="predicted"/>
<evidence type="ECO:0000313" key="3">
    <source>
        <dbReference type="Proteomes" id="UP000567179"/>
    </source>
</evidence>
<gene>
    <name evidence="2" type="ORF">D9619_001830</name>
</gene>
<feature type="compositionally biased region" description="Polar residues" evidence="1">
    <location>
        <begin position="827"/>
        <end position="849"/>
    </location>
</feature>
<feature type="region of interest" description="Disordered" evidence="1">
    <location>
        <begin position="1164"/>
        <end position="1248"/>
    </location>
</feature>